<organism evidence="2 3">
    <name type="scientific">Paxillus rubicundulus Ve08.2h10</name>
    <dbReference type="NCBI Taxonomy" id="930991"/>
    <lineage>
        <taxon>Eukaryota</taxon>
        <taxon>Fungi</taxon>
        <taxon>Dikarya</taxon>
        <taxon>Basidiomycota</taxon>
        <taxon>Agaricomycotina</taxon>
        <taxon>Agaricomycetes</taxon>
        <taxon>Agaricomycetidae</taxon>
        <taxon>Boletales</taxon>
        <taxon>Paxilineae</taxon>
        <taxon>Paxillaceae</taxon>
        <taxon>Paxillus</taxon>
    </lineage>
</organism>
<gene>
    <name evidence="2" type="ORF">PAXRUDRAFT_58258</name>
</gene>
<evidence type="ECO:0000313" key="2">
    <source>
        <dbReference type="EMBL" id="KIK80603.1"/>
    </source>
</evidence>
<keyword evidence="3" id="KW-1185">Reference proteome</keyword>
<evidence type="ECO:0000256" key="1">
    <source>
        <dbReference type="SAM" id="MobiDB-lite"/>
    </source>
</evidence>
<reference evidence="3" key="2">
    <citation type="submission" date="2015-01" db="EMBL/GenBank/DDBJ databases">
        <title>Evolutionary Origins and Diversification of the Mycorrhizal Mutualists.</title>
        <authorList>
            <consortium name="DOE Joint Genome Institute"/>
            <consortium name="Mycorrhizal Genomics Consortium"/>
            <person name="Kohler A."/>
            <person name="Kuo A."/>
            <person name="Nagy L.G."/>
            <person name="Floudas D."/>
            <person name="Copeland A."/>
            <person name="Barry K.W."/>
            <person name="Cichocki N."/>
            <person name="Veneault-Fourrey C."/>
            <person name="LaButti K."/>
            <person name="Lindquist E.A."/>
            <person name="Lipzen A."/>
            <person name="Lundell T."/>
            <person name="Morin E."/>
            <person name="Murat C."/>
            <person name="Riley R."/>
            <person name="Ohm R."/>
            <person name="Sun H."/>
            <person name="Tunlid A."/>
            <person name="Henrissat B."/>
            <person name="Grigoriev I.V."/>
            <person name="Hibbett D.S."/>
            <person name="Martin F."/>
        </authorList>
    </citation>
    <scope>NUCLEOTIDE SEQUENCE [LARGE SCALE GENOMIC DNA]</scope>
    <source>
        <strain evidence="3">Ve08.2h10</strain>
    </source>
</reference>
<sequence length="59" mass="6363">PMHVPMNIPTHITKGKQNEISGSSISNTPPASWSDKDVTVLVDLALKQKAEAGEGMNYK</sequence>
<feature type="non-terminal residue" evidence="2">
    <location>
        <position position="1"/>
    </location>
</feature>
<protein>
    <submittedName>
        <fullName evidence="2">Uncharacterized protein</fullName>
    </submittedName>
</protein>
<name>A0A0D0CYA9_9AGAM</name>
<proteinExistence type="predicted"/>
<dbReference type="HOGENOM" id="CLU_197738_0_0_1"/>
<feature type="region of interest" description="Disordered" evidence="1">
    <location>
        <begin position="1"/>
        <end position="34"/>
    </location>
</feature>
<dbReference type="AlphaFoldDB" id="A0A0D0CYA9"/>
<reference evidence="2 3" key="1">
    <citation type="submission" date="2014-04" db="EMBL/GenBank/DDBJ databases">
        <authorList>
            <consortium name="DOE Joint Genome Institute"/>
            <person name="Kuo A."/>
            <person name="Kohler A."/>
            <person name="Jargeat P."/>
            <person name="Nagy L.G."/>
            <person name="Floudas D."/>
            <person name="Copeland A."/>
            <person name="Barry K.W."/>
            <person name="Cichocki N."/>
            <person name="Veneault-Fourrey C."/>
            <person name="LaButti K."/>
            <person name="Lindquist E.A."/>
            <person name="Lipzen A."/>
            <person name="Lundell T."/>
            <person name="Morin E."/>
            <person name="Murat C."/>
            <person name="Sun H."/>
            <person name="Tunlid A."/>
            <person name="Henrissat B."/>
            <person name="Grigoriev I.V."/>
            <person name="Hibbett D.S."/>
            <person name="Martin F."/>
            <person name="Nordberg H.P."/>
            <person name="Cantor M.N."/>
            <person name="Hua S.X."/>
        </authorList>
    </citation>
    <scope>NUCLEOTIDE SEQUENCE [LARGE SCALE GENOMIC DNA]</scope>
    <source>
        <strain evidence="2 3">Ve08.2h10</strain>
    </source>
</reference>
<dbReference type="EMBL" id="KN825978">
    <property type="protein sequence ID" value="KIK80603.1"/>
    <property type="molecule type" value="Genomic_DNA"/>
</dbReference>
<feature type="compositionally biased region" description="Polar residues" evidence="1">
    <location>
        <begin position="18"/>
        <end position="31"/>
    </location>
</feature>
<dbReference type="InParanoid" id="A0A0D0CYA9"/>
<dbReference type="Proteomes" id="UP000054538">
    <property type="component" value="Unassembled WGS sequence"/>
</dbReference>
<evidence type="ECO:0000313" key="3">
    <source>
        <dbReference type="Proteomes" id="UP000054538"/>
    </source>
</evidence>
<feature type="non-terminal residue" evidence="2">
    <location>
        <position position="59"/>
    </location>
</feature>
<accession>A0A0D0CYA9</accession>